<dbReference type="Pfam" id="PF09669">
    <property type="entry name" value="Phage_pRha"/>
    <property type="match status" value="1"/>
</dbReference>
<proteinExistence type="predicted"/>
<dbReference type="Proteomes" id="UP000030512">
    <property type="component" value="Chromosome"/>
</dbReference>
<dbReference type="AlphaFoldDB" id="A0A140E5F0"/>
<dbReference type="KEGG" id="mdn:JT25_003835"/>
<dbReference type="STRING" id="1538553.JT25_003835"/>
<dbReference type="RefSeq" id="WP_052142429.1">
    <property type="nucleotide sequence ID" value="NZ_CP014476.1"/>
</dbReference>
<sequence length="145" mass="16580">MSQLSVIGKAVTMSSLEIAELTGKLKKHVHQDIKSQLLVNLYGLKDGQNLDHEKIQGISVILDNRGYWSEVLLDRYHADILVSGYEVKYRAAIVRRWHELEAKQSQLQIPQTLSEALKLAYEQSLFSKTTEQIRQFCISESHSII</sequence>
<evidence type="ECO:0000313" key="2">
    <source>
        <dbReference type="Proteomes" id="UP000030512"/>
    </source>
</evidence>
<evidence type="ECO:0000313" key="1">
    <source>
        <dbReference type="EMBL" id="AMK75624.1"/>
    </source>
</evidence>
<dbReference type="EMBL" id="CP014476">
    <property type="protein sequence ID" value="AMK75624.1"/>
    <property type="molecule type" value="Genomic_DNA"/>
</dbReference>
<name>A0A140E5F0_9GAMM</name>
<dbReference type="OrthoDB" id="6555472at2"/>
<reference evidence="1 2" key="1">
    <citation type="journal article" date="2015" name="Environ. Microbiol.">
        <title>Methane oxidation coupled to nitrate reduction under hypoxia by the Gammaproteobacterium Methylomonas denitrificans, sp. nov. type strain FJG1.</title>
        <authorList>
            <person name="Kits K.D."/>
            <person name="Klotz M.G."/>
            <person name="Stein L.Y."/>
        </authorList>
    </citation>
    <scope>NUCLEOTIDE SEQUENCE [LARGE SCALE GENOMIC DNA]</scope>
    <source>
        <strain evidence="1 2">FJG1</strain>
    </source>
</reference>
<organism evidence="1 2">
    <name type="scientific">Methylomonas denitrificans</name>
    <dbReference type="NCBI Taxonomy" id="1538553"/>
    <lineage>
        <taxon>Bacteria</taxon>
        <taxon>Pseudomonadati</taxon>
        <taxon>Pseudomonadota</taxon>
        <taxon>Gammaproteobacteria</taxon>
        <taxon>Methylococcales</taxon>
        <taxon>Methylococcaceae</taxon>
        <taxon>Methylomonas</taxon>
    </lineage>
</organism>
<accession>A0A140E5F0</accession>
<dbReference type="InterPro" id="IPR014054">
    <property type="entry name" value="Phage_regulatory_Rha"/>
</dbReference>
<protein>
    <submittedName>
        <fullName evidence="1">Uncharacterized protein</fullName>
    </submittedName>
</protein>
<keyword evidence="2" id="KW-1185">Reference proteome</keyword>
<gene>
    <name evidence="1" type="ORF">JT25_003835</name>
</gene>